<dbReference type="AlphaFoldDB" id="A0A2S2P1V5"/>
<proteinExistence type="predicted"/>
<keyword evidence="1" id="KW-1133">Transmembrane helix</keyword>
<feature type="transmembrane region" description="Helical" evidence="1">
    <location>
        <begin position="6"/>
        <end position="24"/>
    </location>
</feature>
<gene>
    <name evidence="2" type="ORF">g.2533</name>
</gene>
<reference evidence="2" key="1">
    <citation type="submission" date="2018-04" db="EMBL/GenBank/DDBJ databases">
        <title>Transcriptome of Schizaphis graminum biotype I.</title>
        <authorList>
            <person name="Scully E.D."/>
            <person name="Geib S.M."/>
            <person name="Palmer N.A."/>
            <person name="Koch K."/>
            <person name="Bradshaw J."/>
            <person name="Heng-Moss T."/>
            <person name="Sarath G."/>
        </authorList>
    </citation>
    <scope>NUCLEOTIDE SEQUENCE</scope>
</reference>
<keyword evidence="1" id="KW-0812">Transmembrane</keyword>
<protein>
    <submittedName>
        <fullName evidence="2">Uncharacterized protein</fullName>
    </submittedName>
</protein>
<sequence>MFFIKYIFIVFIGKCFENVIFAAYNPMLTYTIRFQKLYFQPNFTGNYTINKYREKEFVNGYIALDSPEPLEKIVVVFQRCNPEGVNCEYFQSWTLTDLCPKLKDKNQIWSSWYRAFDPQPNCPVKKVNSFIRNGTIDFAPAVRWYPDVVNYQWKVTQKFYAAGEHYIGSYTLELSVFGYRKRNIKQSKQ</sequence>
<keyword evidence="1" id="KW-0472">Membrane</keyword>
<dbReference type="EMBL" id="GGMR01010766">
    <property type="protein sequence ID" value="MBY23385.1"/>
    <property type="molecule type" value="Transcribed_RNA"/>
</dbReference>
<evidence type="ECO:0000256" key="1">
    <source>
        <dbReference type="SAM" id="Phobius"/>
    </source>
</evidence>
<name>A0A2S2P1V5_SCHGA</name>
<organism evidence="2">
    <name type="scientific">Schizaphis graminum</name>
    <name type="common">Green bug aphid</name>
    <dbReference type="NCBI Taxonomy" id="13262"/>
    <lineage>
        <taxon>Eukaryota</taxon>
        <taxon>Metazoa</taxon>
        <taxon>Ecdysozoa</taxon>
        <taxon>Arthropoda</taxon>
        <taxon>Hexapoda</taxon>
        <taxon>Insecta</taxon>
        <taxon>Pterygota</taxon>
        <taxon>Neoptera</taxon>
        <taxon>Paraneoptera</taxon>
        <taxon>Hemiptera</taxon>
        <taxon>Sternorrhyncha</taxon>
        <taxon>Aphidomorpha</taxon>
        <taxon>Aphidoidea</taxon>
        <taxon>Aphididae</taxon>
        <taxon>Aphidini</taxon>
        <taxon>Schizaphis</taxon>
    </lineage>
</organism>
<evidence type="ECO:0000313" key="2">
    <source>
        <dbReference type="EMBL" id="MBY23385.1"/>
    </source>
</evidence>
<accession>A0A2S2P1V5</accession>